<comment type="caution">
    <text evidence="2">The sequence shown here is derived from an EMBL/GenBank/DDBJ whole genome shotgun (WGS) entry which is preliminary data.</text>
</comment>
<evidence type="ECO:0000313" key="3">
    <source>
        <dbReference type="Proteomes" id="UP000008866"/>
    </source>
</evidence>
<dbReference type="RefSeq" id="XP_003011626.1">
    <property type="nucleotide sequence ID" value="XM_003011580.1"/>
</dbReference>
<dbReference type="KEGG" id="abe:ARB_02180"/>
<name>D4B151_ARTBC</name>
<gene>
    <name evidence="2" type="ORF">ARB_02180</name>
</gene>
<protein>
    <recommendedName>
        <fullName evidence="4">MARVEL domain-containing protein</fullName>
    </recommendedName>
</protein>
<dbReference type="EMBL" id="ABSU01000025">
    <property type="protein sequence ID" value="EFE30986.1"/>
    <property type="molecule type" value="Genomic_DNA"/>
</dbReference>
<evidence type="ECO:0000313" key="2">
    <source>
        <dbReference type="EMBL" id="EFE30986.1"/>
    </source>
</evidence>
<dbReference type="AlphaFoldDB" id="D4B151"/>
<organism evidence="2 3">
    <name type="scientific">Arthroderma benhamiae (strain ATCC MYA-4681 / CBS 112371)</name>
    <name type="common">Trichophyton mentagrophytes</name>
    <dbReference type="NCBI Taxonomy" id="663331"/>
    <lineage>
        <taxon>Eukaryota</taxon>
        <taxon>Fungi</taxon>
        <taxon>Dikarya</taxon>
        <taxon>Ascomycota</taxon>
        <taxon>Pezizomycotina</taxon>
        <taxon>Eurotiomycetes</taxon>
        <taxon>Eurotiomycetidae</taxon>
        <taxon>Onygenales</taxon>
        <taxon>Arthrodermataceae</taxon>
        <taxon>Trichophyton</taxon>
    </lineage>
</organism>
<keyword evidence="1" id="KW-1133">Transmembrane helix</keyword>
<dbReference type="Proteomes" id="UP000008866">
    <property type="component" value="Unassembled WGS sequence"/>
</dbReference>
<feature type="transmembrane region" description="Helical" evidence="1">
    <location>
        <begin position="118"/>
        <end position="147"/>
    </location>
</feature>
<keyword evidence="3" id="KW-1185">Reference proteome</keyword>
<proteinExistence type="predicted"/>
<dbReference type="GeneID" id="9523397"/>
<keyword evidence="1" id="KW-0812">Transmembrane</keyword>
<accession>D4B151</accession>
<dbReference type="HOGENOM" id="CLU_082161_0_0_1"/>
<feature type="transmembrane region" description="Helical" evidence="1">
    <location>
        <begin position="36"/>
        <end position="60"/>
    </location>
</feature>
<feature type="transmembrane region" description="Helical" evidence="1">
    <location>
        <begin position="80"/>
        <end position="106"/>
    </location>
</feature>
<evidence type="ECO:0000256" key="1">
    <source>
        <dbReference type="SAM" id="Phobius"/>
    </source>
</evidence>
<keyword evidence="1" id="KW-0472">Membrane</keyword>
<reference evidence="3" key="1">
    <citation type="journal article" date="2011" name="Genome Biol.">
        <title>Comparative and functional genomics provide insights into the pathogenicity of dermatophytic fungi.</title>
        <authorList>
            <person name="Burmester A."/>
            <person name="Shelest E."/>
            <person name="Gloeckner G."/>
            <person name="Heddergott C."/>
            <person name="Schindler S."/>
            <person name="Staib P."/>
            <person name="Heidel A."/>
            <person name="Felder M."/>
            <person name="Petzold A."/>
            <person name="Szafranski K."/>
            <person name="Feuermann M."/>
            <person name="Pedruzzi I."/>
            <person name="Priebe S."/>
            <person name="Groth M."/>
            <person name="Winkler R."/>
            <person name="Li W."/>
            <person name="Kniemeyer O."/>
            <person name="Schroeckh V."/>
            <person name="Hertweck C."/>
            <person name="Hube B."/>
            <person name="White T.C."/>
            <person name="Platzer M."/>
            <person name="Guthke R."/>
            <person name="Heitman J."/>
            <person name="Woestemeyer J."/>
            <person name="Zipfel P.F."/>
            <person name="Monod M."/>
            <person name="Brakhage A.A."/>
        </authorList>
    </citation>
    <scope>NUCLEOTIDE SEQUENCE [LARGE SCALE GENOMIC DNA]</scope>
    <source>
        <strain evidence="3">ATCC MYA-4681 / CBS 112371</strain>
    </source>
</reference>
<dbReference type="eggNOG" id="ENOG502SP43">
    <property type="taxonomic scope" value="Eukaryota"/>
</dbReference>
<dbReference type="OMA" id="PHFGTLC"/>
<sequence length="247" mass="26493">MSPTASIAGSHAPSAASDRDESTYLARSRMIHWARIALTSLSLVLAAAAVGSEGHALNYYKGTVKYSKFWLSLWPKELDLGPSTATIVCGTILLVFNLAYTVVAVMPSTDGRQPRSRVLLLNAFITIIAFSGFVASVAAVATSVIAYNPHYTDGGAQLGQTLNSWTCTWSFGEGVDSDGATISPVVNFGRLCRETRASLAILCVLIAVQFLSCLSAGCGWWLEVEMNKKRRFAASAESQVEKHHEAV</sequence>
<evidence type="ECO:0008006" key="4">
    <source>
        <dbReference type="Google" id="ProtNLM"/>
    </source>
</evidence>
<feature type="transmembrane region" description="Helical" evidence="1">
    <location>
        <begin position="199"/>
        <end position="222"/>
    </location>
</feature>